<gene>
    <name evidence="2" type="ORF">BVE84_05500</name>
    <name evidence="1" type="ORF">BVE86_07440</name>
</gene>
<evidence type="ECO:0000313" key="4">
    <source>
        <dbReference type="Proteomes" id="UP000188946"/>
    </source>
</evidence>
<comment type="caution">
    <text evidence="1">The sequence shown here is derived from an EMBL/GenBank/DDBJ whole genome shotgun (WGS) entry which is preliminary data.</text>
</comment>
<protein>
    <recommendedName>
        <fullName evidence="5">Phage head-tail adapter protein</fullName>
    </recommendedName>
</protein>
<sequence length="102" mass="11879">MRYNQRVRLCRDEKKHYDSDLGRMVSEKKIVAEIPCFISPVRVELLNAFGSKLNQSSLVVHVREYREKVDSLELEGRPFTIVKTPIHRNGRTIFYVSEALNG</sequence>
<evidence type="ECO:0000313" key="2">
    <source>
        <dbReference type="EMBL" id="ONK29046.1"/>
    </source>
</evidence>
<dbReference type="EMBL" id="MSPR01000009">
    <property type="protein sequence ID" value="ONK29046.1"/>
    <property type="molecule type" value="Genomic_DNA"/>
</dbReference>
<dbReference type="Proteomes" id="UP000188946">
    <property type="component" value="Unassembled WGS sequence"/>
</dbReference>
<evidence type="ECO:0008006" key="5">
    <source>
        <dbReference type="Google" id="ProtNLM"/>
    </source>
</evidence>
<evidence type="ECO:0000313" key="1">
    <source>
        <dbReference type="EMBL" id="ONK26299.1"/>
    </source>
</evidence>
<accession>A0AB36JP58</accession>
<organism evidence="1 3">
    <name type="scientific">Streptococcus azizii</name>
    <dbReference type="NCBI Taxonomy" id="1579424"/>
    <lineage>
        <taxon>Bacteria</taxon>
        <taxon>Bacillati</taxon>
        <taxon>Bacillota</taxon>
        <taxon>Bacilli</taxon>
        <taxon>Lactobacillales</taxon>
        <taxon>Streptococcaceae</taxon>
        <taxon>Streptococcus</taxon>
    </lineage>
</organism>
<dbReference type="RefSeq" id="WP_076996065.1">
    <property type="nucleotide sequence ID" value="NZ_MSPR01000009.1"/>
</dbReference>
<keyword evidence="4" id="KW-1185">Reference proteome</keyword>
<dbReference type="AlphaFoldDB" id="A0AB36JP58"/>
<name>A0AB36JP58_9STRE</name>
<dbReference type="EMBL" id="MSPT01000016">
    <property type="protein sequence ID" value="ONK26299.1"/>
    <property type="molecule type" value="Genomic_DNA"/>
</dbReference>
<dbReference type="Proteomes" id="UP000188600">
    <property type="component" value="Unassembled WGS sequence"/>
</dbReference>
<evidence type="ECO:0000313" key="3">
    <source>
        <dbReference type="Proteomes" id="UP000188600"/>
    </source>
</evidence>
<proteinExistence type="predicted"/>
<reference evidence="3 4" key="1">
    <citation type="submission" date="2016-12" db="EMBL/GenBank/DDBJ databases">
        <authorList>
            <person name="Gulvik C.A."/>
        </authorList>
    </citation>
    <scope>NUCLEOTIDE SEQUENCE [LARGE SCALE GENOMIC DNA]</scope>
    <source>
        <strain evidence="2 4">12-5202</strain>
        <strain evidence="1 3">12-5291</strain>
    </source>
</reference>